<accession>A0A9N9IFQ6</accession>
<dbReference type="InterPro" id="IPR032675">
    <property type="entry name" value="LRR_dom_sf"/>
</dbReference>
<evidence type="ECO:0000313" key="2">
    <source>
        <dbReference type="Proteomes" id="UP000789570"/>
    </source>
</evidence>
<sequence length="264" mass="29429">MSLSAARQIANRHPLAIQPLIKNSNTKNIPNFPPEIIRIILGLIKDDKKTINACATVNHTFNLHATPILYHTVSFSFPYTFTLFAKAILGESQRPRMIRHLDLSGFSTMGLQKSDATIQTVITPEILISILRSCTMLETFSVSETLTSTINLEVLRVLVFECKNIKTLDFCGLSSKHFGSALTSLAEYMGRLRLVQDYEDDDEKEPTYSFQSVKNVALPDLQRLSLHNCSIISEYSTILTLLAHAPNITHLDLGGCSVSEMTLN</sequence>
<proteinExistence type="predicted"/>
<comment type="caution">
    <text evidence="1">The sequence shown here is derived from an EMBL/GenBank/DDBJ whole genome shotgun (WGS) entry which is preliminary data.</text>
</comment>
<evidence type="ECO:0000313" key="1">
    <source>
        <dbReference type="EMBL" id="CAG8733672.1"/>
    </source>
</evidence>
<dbReference type="EMBL" id="CAJVPQ010012925">
    <property type="protein sequence ID" value="CAG8733672.1"/>
    <property type="molecule type" value="Genomic_DNA"/>
</dbReference>
<dbReference type="Proteomes" id="UP000789570">
    <property type="component" value="Unassembled WGS sequence"/>
</dbReference>
<organism evidence="1 2">
    <name type="scientific">Funneliformis caledonium</name>
    <dbReference type="NCBI Taxonomy" id="1117310"/>
    <lineage>
        <taxon>Eukaryota</taxon>
        <taxon>Fungi</taxon>
        <taxon>Fungi incertae sedis</taxon>
        <taxon>Mucoromycota</taxon>
        <taxon>Glomeromycotina</taxon>
        <taxon>Glomeromycetes</taxon>
        <taxon>Glomerales</taxon>
        <taxon>Glomeraceae</taxon>
        <taxon>Funneliformis</taxon>
    </lineage>
</organism>
<dbReference type="AlphaFoldDB" id="A0A9N9IFQ6"/>
<dbReference type="Gene3D" id="3.80.10.10">
    <property type="entry name" value="Ribonuclease Inhibitor"/>
    <property type="match status" value="1"/>
</dbReference>
<gene>
    <name evidence="1" type="ORF">FCALED_LOCUS15150</name>
</gene>
<name>A0A9N9IFQ6_9GLOM</name>
<feature type="non-terminal residue" evidence="1">
    <location>
        <position position="264"/>
    </location>
</feature>
<dbReference type="OrthoDB" id="9994419at2759"/>
<keyword evidence="2" id="KW-1185">Reference proteome</keyword>
<reference evidence="1" key="1">
    <citation type="submission" date="2021-06" db="EMBL/GenBank/DDBJ databases">
        <authorList>
            <person name="Kallberg Y."/>
            <person name="Tangrot J."/>
            <person name="Rosling A."/>
        </authorList>
    </citation>
    <scope>NUCLEOTIDE SEQUENCE</scope>
    <source>
        <strain evidence="1">UK204</strain>
    </source>
</reference>
<protein>
    <submittedName>
        <fullName evidence="1">9864_t:CDS:1</fullName>
    </submittedName>
</protein>
<dbReference type="SUPFAM" id="SSF52047">
    <property type="entry name" value="RNI-like"/>
    <property type="match status" value="1"/>
</dbReference>